<dbReference type="AlphaFoldDB" id="A0AAE2ZNQ1"/>
<dbReference type="Proteomes" id="UP001196509">
    <property type="component" value="Unassembled WGS sequence"/>
</dbReference>
<protein>
    <submittedName>
        <fullName evidence="2">Glutathione S-transferase family protein</fullName>
    </submittedName>
</protein>
<evidence type="ECO:0000259" key="1">
    <source>
        <dbReference type="PROSITE" id="PS50404"/>
    </source>
</evidence>
<evidence type="ECO:0000313" key="3">
    <source>
        <dbReference type="Proteomes" id="UP001196509"/>
    </source>
</evidence>
<dbReference type="InterPro" id="IPR004045">
    <property type="entry name" value="Glutathione_S-Trfase_N"/>
</dbReference>
<dbReference type="SUPFAM" id="SSF52833">
    <property type="entry name" value="Thioredoxin-like"/>
    <property type="match status" value="1"/>
</dbReference>
<accession>A0AAE2ZNQ1</accession>
<dbReference type="Gene3D" id="3.40.30.10">
    <property type="entry name" value="Glutaredoxin"/>
    <property type="match status" value="1"/>
</dbReference>
<dbReference type="Gene3D" id="1.20.1050.10">
    <property type="match status" value="1"/>
</dbReference>
<organism evidence="2 3">
    <name type="scientific">Flavimaribacter sediminis</name>
    <dbReference type="NCBI Taxonomy" id="2865987"/>
    <lineage>
        <taxon>Bacteria</taxon>
        <taxon>Pseudomonadati</taxon>
        <taxon>Pseudomonadota</taxon>
        <taxon>Alphaproteobacteria</taxon>
        <taxon>Hyphomicrobiales</taxon>
        <taxon>Rhizobiaceae</taxon>
        <taxon>Flavimaribacter</taxon>
    </lineage>
</organism>
<comment type="caution">
    <text evidence="2">The sequence shown here is derived from an EMBL/GenBank/DDBJ whole genome shotgun (WGS) entry which is preliminary data.</text>
</comment>
<proteinExistence type="predicted"/>
<feature type="domain" description="GST N-terminal" evidence="1">
    <location>
        <begin position="15"/>
        <end position="95"/>
    </location>
</feature>
<dbReference type="CDD" id="cd03205">
    <property type="entry name" value="GST_C_6"/>
    <property type="match status" value="1"/>
</dbReference>
<dbReference type="EMBL" id="JAICBX010000005">
    <property type="protein sequence ID" value="MBW8639978.1"/>
    <property type="molecule type" value="Genomic_DNA"/>
</dbReference>
<dbReference type="RefSeq" id="WP_220230705.1">
    <property type="nucleotide sequence ID" value="NZ_JAICBX010000005.1"/>
</dbReference>
<gene>
    <name evidence="2" type="ORF">K1W69_22475</name>
</gene>
<dbReference type="InterPro" id="IPR036282">
    <property type="entry name" value="Glutathione-S-Trfase_C_sf"/>
</dbReference>
<dbReference type="Pfam" id="PF13409">
    <property type="entry name" value="GST_N_2"/>
    <property type="match status" value="1"/>
</dbReference>
<dbReference type="SUPFAM" id="SSF47616">
    <property type="entry name" value="GST C-terminal domain-like"/>
    <property type="match status" value="1"/>
</dbReference>
<keyword evidence="3" id="KW-1185">Reference proteome</keyword>
<sequence length="215" mass="23530">MTSTLNALSGCEPTSRAVLRSTLTSPFGRKVRMAAEVLGLADAIDIQSADTLDAGDDLRLQNPLGKMPCLLLDDAVLYDSRVILEYLDMLGGGGRLCPTGGLERFVCLTRSCLADGVADAALLIVYEGRFRDESQKSDRWLEHQHGKLARALGDLSDCPPDPTHTDLVSISLACALGYLDWRKPVDWRARWPQLVEWLDAFAASEPAFNNTEPPK</sequence>
<reference evidence="2" key="1">
    <citation type="submission" date="2021-08" db="EMBL/GenBank/DDBJ databases">
        <title>Hoeflea bacterium WL0058 sp. nov., isolated from the sediment.</title>
        <authorList>
            <person name="Wang L."/>
            <person name="Zhang D."/>
        </authorList>
    </citation>
    <scope>NUCLEOTIDE SEQUENCE</scope>
    <source>
        <strain evidence="2">WL0058</strain>
    </source>
</reference>
<evidence type="ECO:0000313" key="2">
    <source>
        <dbReference type="EMBL" id="MBW8639978.1"/>
    </source>
</evidence>
<dbReference type="PROSITE" id="PS50404">
    <property type="entry name" value="GST_NTER"/>
    <property type="match status" value="1"/>
</dbReference>
<dbReference type="InterPro" id="IPR036249">
    <property type="entry name" value="Thioredoxin-like_sf"/>
</dbReference>
<name>A0AAE2ZNQ1_9HYPH</name>